<name>A0A7H0LQI3_9SPHN</name>
<protein>
    <submittedName>
        <fullName evidence="1">SH3 domain-containing protein</fullName>
    </submittedName>
</protein>
<accession>A0A7H0LQI3</accession>
<evidence type="ECO:0000313" key="1">
    <source>
        <dbReference type="EMBL" id="QNQ11936.1"/>
    </source>
</evidence>
<dbReference type="AlphaFoldDB" id="A0A7H0LQI3"/>
<dbReference type="KEGG" id="spap:H3Z74_08615"/>
<keyword evidence="2" id="KW-1185">Reference proteome</keyword>
<evidence type="ECO:0000313" key="2">
    <source>
        <dbReference type="Proteomes" id="UP000516148"/>
    </source>
</evidence>
<sequence length="82" mass="8805">MADIRLAEHVFAPHYAAPLPMVVATRTTLRSERPLDSASIAILMPEDLFEVLEYAGDDAWGIAPAHGQVGYIAAAALAPYVQ</sequence>
<dbReference type="EMBL" id="CP061038">
    <property type="protein sequence ID" value="QNQ11936.1"/>
    <property type="molecule type" value="Genomic_DNA"/>
</dbReference>
<organism evidence="1 2">
    <name type="scientific">Sphingomonas alpina</name>
    <dbReference type="NCBI Taxonomy" id="653931"/>
    <lineage>
        <taxon>Bacteria</taxon>
        <taxon>Pseudomonadati</taxon>
        <taxon>Pseudomonadota</taxon>
        <taxon>Alphaproteobacteria</taxon>
        <taxon>Sphingomonadales</taxon>
        <taxon>Sphingomonadaceae</taxon>
        <taxon>Sphingomonas</taxon>
    </lineage>
</organism>
<proteinExistence type="predicted"/>
<dbReference type="Proteomes" id="UP000516148">
    <property type="component" value="Chromosome"/>
</dbReference>
<reference evidence="1 2" key="1">
    <citation type="submission" date="2020-09" db="EMBL/GenBank/DDBJ databases">
        <title>Sphingomonas sp., a new species isolated from pork steak.</title>
        <authorList>
            <person name="Heidler von Heilborn D."/>
        </authorList>
    </citation>
    <scope>NUCLEOTIDE SEQUENCE [LARGE SCALE GENOMIC DNA]</scope>
    <source>
        <strain evidence="2">S8-3T</strain>
    </source>
</reference>
<gene>
    <name evidence="1" type="ORF">H3Z74_08615</name>
</gene>